<evidence type="ECO:0000256" key="7">
    <source>
        <dbReference type="ARBA" id="ARBA00023136"/>
    </source>
</evidence>
<dbReference type="PANTHER" id="PTHR33908:SF3">
    <property type="entry name" value="UNDECAPRENYL PHOSPHATE-ALPHA-4-AMINO-4-DEOXY-L-ARABINOSE ARABINOSYL TRANSFERASE"/>
    <property type="match status" value="1"/>
</dbReference>
<keyword evidence="3" id="KW-0328">Glycosyltransferase</keyword>
<comment type="caution">
    <text evidence="12">The sequence shown here is derived from an EMBL/GenBank/DDBJ whole genome shotgun (WGS) entry which is preliminary data.</text>
</comment>
<dbReference type="RefSeq" id="WP_215917561.1">
    <property type="nucleotide sequence ID" value="NZ_JAHKNI010000004.1"/>
</dbReference>
<feature type="transmembrane region" description="Helical" evidence="9">
    <location>
        <begin position="409"/>
        <end position="428"/>
    </location>
</feature>
<feature type="transmembrane region" description="Helical" evidence="9">
    <location>
        <begin position="145"/>
        <end position="164"/>
    </location>
</feature>
<dbReference type="Proteomes" id="UP000733379">
    <property type="component" value="Unassembled WGS sequence"/>
</dbReference>
<evidence type="ECO:0000256" key="4">
    <source>
        <dbReference type="ARBA" id="ARBA00022679"/>
    </source>
</evidence>
<dbReference type="InterPro" id="IPR038731">
    <property type="entry name" value="RgtA/B/C-like"/>
</dbReference>
<feature type="domain" description="Putative mannosyltransferase YkcA/B-like C-terminal" evidence="11">
    <location>
        <begin position="585"/>
        <end position="673"/>
    </location>
</feature>
<dbReference type="Pfam" id="PF24878">
    <property type="entry name" value="YkcB_C"/>
    <property type="match status" value="1"/>
</dbReference>
<feature type="domain" description="Glycosyltransferase RgtA/B/C/D-like" evidence="10">
    <location>
        <begin position="96"/>
        <end position="249"/>
    </location>
</feature>
<proteinExistence type="predicted"/>
<evidence type="ECO:0000313" key="12">
    <source>
        <dbReference type="EMBL" id="MBU3062653.1"/>
    </source>
</evidence>
<accession>A0ABS6B073</accession>
<organism evidence="12 14">
    <name type="scientific">Nocardia albiluteola</name>
    <dbReference type="NCBI Taxonomy" id="2842303"/>
    <lineage>
        <taxon>Bacteria</taxon>
        <taxon>Bacillati</taxon>
        <taxon>Actinomycetota</taxon>
        <taxon>Actinomycetes</taxon>
        <taxon>Mycobacteriales</taxon>
        <taxon>Nocardiaceae</taxon>
        <taxon>Nocardia</taxon>
    </lineage>
</organism>
<feature type="region of interest" description="Disordered" evidence="8">
    <location>
        <begin position="518"/>
        <end position="581"/>
    </location>
</feature>
<feature type="compositionally biased region" description="Low complexity" evidence="8">
    <location>
        <begin position="528"/>
        <end position="546"/>
    </location>
</feature>
<keyword evidence="5 9" id="KW-0812">Transmembrane</keyword>
<evidence type="ECO:0000313" key="13">
    <source>
        <dbReference type="EMBL" id="MBU3065513.1"/>
    </source>
</evidence>
<comment type="subcellular location">
    <subcellularLocation>
        <location evidence="1">Cell membrane</location>
        <topology evidence="1">Multi-pass membrane protein</topology>
    </subcellularLocation>
</comment>
<feature type="compositionally biased region" description="Low complexity" evidence="8">
    <location>
        <begin position="553"/>
        <end position="569"/>
    </location>
</feature>
<evidence type="ECO:0000259" key="11">
    <source>
        <dbReference type="Pfam" id="PF24878"/>
    </source>
</evidence>
<evidence type="ECO:0000256" key="8">
    <source>
        <dbReference type="SAM" id="MobiDB-lite"/>
    </source>
</evidence>
<gene>
    <name evidence="12" type="ORF">KO481_14115</name>
    <name evidence="13" type="ORF">KO481_28795</name>
</gene>
<feature type="transmembrane region" description="Helical" evidence="9">
    <location>
        <begin position="215"/>
        <end position="233"/>
    </location>
</feature>
<feature type="transmembrane region" description="Helical" evidence="9">
    <location>
        <begin position="111"/>
        <end position="138"/>
    </location>
</feature>
<dbReference type="InterPro" id="IPR050297">
    <property type="entry name" value="LipidA_mod_glycosyltrf_83"/>
</dbReference>
<evidence type="ECO:0000256" key="1">
    <source>
        <dbReference type="ARBA" id="ARBA00004651"/>
    </source>
</evidence>
<evidence type="ECO:0000259" key="10">
    <source>
        <dbReference type="Pfam" id="PF13231"/>
    </source>
</evidence>
<feature type="transmembrane region" description="Helical" evidence="9">
    <location>
        <begin position="356"/>
        <end position="375"/>
    </location>
</feature>
<evidence type="ECO:0000256" key="2">
    <source>
        <dbReference type="ARBA" id="ARBA00022475"/>
    </source>
</evidence>
<feature type="transmembrane region" description="Helical" evidence="9">
    <location>
        <begin position="381"/>
        <end position="402"/>
    </location>
</feature>
<sequence length="692" mass="70785">MTITDAPVREGVPVERIDPPRRPSWRRWVCGPRDQSRWARPCLWTLLVTAAFLYLWGLTRNGWANDFYAAAVQSGTKSWKALLFGSLDPGNSITVDKPPAAMWVMALSGRLLGFGSFSMLLPEALMGVASVALVYAAVRRWSGPAAGLLAGAALALTPVAALMFRFNNPDALLVLLLVVAAYCTVRATENGSGRWLALAGVAVGFGFLAKLLQAFLVLPALGLVFLVAAPIALRHRIVKLLGACVAMVVSGGWFVALVALWPSASRPYIGGSTNNSLLELALGYNGLGRVFGGEGNGGGGGMGGGSNAFGGSTGITRLFGASFGTEISWLLPAALIGLLAGLWFTRRTPRTGRTRAGLILWGGWLLVTGIVFSFMQGTIHPYYMIALAPAVAALLGIAVTELWRGRSHFAARGVLGAMLAATGVWNFVLLDRTPEWYPALRWIVLIGSIVVAAVLIVGAHQLGRLTVIVAAAGLLFGLAGSTAYTIDTVATVHTGSIPTSGPTAGHGFGGPGGFGGGTWVRHSGSGTGDSTASGIAASGTKGSKAPGAGGAPGAAALGTTTSGNGAAPDGQGGFGGGSDNNTALQQLVKSSSNYRWAAAAIGSQSAGSLELSTGASVMAIGGFTGSDPSPTLAQFEQYVANGDIHYFIAGGGHGPGGGDSGVGSQITTWVEQHYTATTVGGTTVYDLTKPIS</sequence>
<feature type="transmembrane region" description="Helical" evidence="9">
    <location>
        <begin position="42"/>
        <end position="59"/>
    </location>
</feature>
<protein>
    <submittedName>
        <fullName evidence="12">Glycosyltransferase family 39 protein</fullName>
    </submittedName>
</protein>
<keyword evidence="2" id="KW-1003">Cell membrane</keyword>
<dbReference type="PANTHER" id="PTHR33908">
    <property type="entry name" value="MANNOSYLTRANSFERASE YKCB-RELATED"/>
    <property type="match status" value="1"/>
</dbReference>
<evidence type="ECO:0000256" key="3">
    <source>
        <dbReference type="ARBA" id="ARBA00022676"/>
    </source>
</evidence>
<reference evidence="12 14" key="1">
    <citation type="submission" date="2021-06" db="EMBL/GenBank/DDBJ databases">
        <title>Actinomycetes sequencing.</title>
        <authorList>
            <person name="Shan Q."/>
        </authorList>
    </citation>
    <scope>NUCLEOTIDE SEQUENCE [LARGE SCALE GENOMIC DNA]</scope>
    <source>
        <strain evidence="12 14">NEAU-G5</strain>
    </source>
</reference>
<name>A0ABS6B073_9NOCA</name>
<feature type="transmembrane region" description="Helical" evidence="9">
    <location>
        <begin position="240"/>
        <end position="261"/>
    </location>
</feature>
<evidence type="ECO:0000256" key="6">
    <source>
        <dbReference type="ARBA" id="ARBA00022989"/>
    </source>
</evidence>
<dbReference type="EMBL" id="JAHKNI010000004">
    <property type="protein sequence ID" value="MBU3062653.1"/>
    <property type="molecule type" value="Genomic_DNA"/>
</dbReference>
<feature type="transmembrane region" description="Helical" evidence="9">
    <location>
        <begin position="327"/>
        <end position="344"/>
    </location>
</feature>
<evidence type="ECO:0000256" key="9">
    <source>
        <dbReference type="SAM" id="Phobius"/>
    </source>
</evidence>
<keyword evidence="6 9" id="KW-1133">Transmembrane helix</keyword>
<keyword evidence="14" id="KW-1185">Reference proteome</keyword>
<dbReference type="EMBL" id="JAHKNI010000011">
    <property type="protein sequence ID" value="MBU3065513.1"/>
    <property type="molecule type" value="Genomic_DNA"/>
</dbReference>
<feature type="transmembrane region" description="Helical" evidence="9">
    <location>
        <begin position="440"/>
        <end position="458"/>
    </location>
</feature>
<dbReference type="InterPro" id="IPR056785">
    <property type="entry name" value="YkcA/B-like_C"/>
</dbReference>
<evidence type="ECO:0000256" key="5">
    <source>
        <dbReference type="ARBA" id="ARBA00022692"/>
    </source>
</evidence>
<evidence type="ECO:0000313" key="14">
    <source>
        <dbReference type="Proteomes" id="UP000733379"/>
    </source>
</evidence>
<keyword evidence="7 9" id="KW-0472">Membrane</keyword>
<feature type="transmembrane region" description="Helical" evidence="9">
    <location>
        <begin position="465"/>
        <end position="486"/>
    </location>
</feature>
<keyword evidence="4" id="KW-0808">Transferase</keyword>
<dbReference type="Pfam" id="PF13231">
    <property type="entry name" value="PMT_2"/>
    <property type="match status" value="1"/>
</dbReference>